<dbReference type="AlphaFoldDB" id="A0A8B8J2Z2"/>
<dbReference type="KEGG" id="pda:108511201"/>
<sequence>MRFLMTLILMFIQVSWILLRIAHFLDLLMKFLHCYSTIFTVPNECGFCGELMCRQAIHQFSHFNAIQLSEPAPLHELLTMTLKEDDLESMDDENDGLKQKIAEVNWLSFADYGLYIDIKIFSCHLFIIFNSFFRQV</sequence>
<dbReference type="OrthoDB" id="1725948at2759"/>
<proteinExistence type="predicted"/>
<evidence type="ECO:0000313" key="2">
    <source>
        <dbReference type="Proteomes" id="UP000228380"/>
    </source>
</evidence>
<dbReference type="Proteomes" id="UP000228380">
    <property type="component" value="Chromosome 14"/>
</dbReference>
<name>A0A8B8J2Z2_PHODC</name>
<evidence type="ECO:0000259" key="1">
    <source>
        <dbReference type="Pfam" id="PF16413"/>
    </source>
</evidence>
<reference evidence="3" key="2">
    <citation type="submission" date="2025-08" db="UniProtKB">
        <authorList>
            <consortium name="RefSeq"/>
        </authorList>
    </citation>
    <scope>IDENTIFICATION</scope>
    <source>
        <tissue evidence="3">Young leaves</tissue>
    </source>
</reference>
<evidence type="ECO:0000313" key="3">
    <source>
        <dbReference type="RefSeq" id="XP_026659507.2"/>
    </source>
</evidence>
<keyword evidence="2" id="KW-1185">Reference proteome</keyword>
<dbReference type="RefSeq" id="XP_026659507.2">
    <property type="nucleotide sequence ID" value="XM_026803706.2"/>
</dbReference>
<accession>A0A8B8J2Z2</accession>
<protein>
    <submittedName>
        <fullName evidence="3">DNA mismatch repair protein MLH1-like</fullName>
    </submittedName>
</protein>
<organism evidence="2 3">
    <name type="scientific">Phoenix dactylifera</name>
    <name type="common">Date palm</name>
    <dbReference type="NCBI Taxonomy" id="42345"/>
    <lineage>
        <taxon>Eukaryota</taxon>
        <taxon>Viridiplantae</taxon>
        <taxon>Streptophyta</taxon>
        <taxon>Embryophyta</taxon>
        <taxon>Tracheophyta</taxon>
        <taxon>Spermatophyta</taxon>
        <taxon>Magnoliopsida</taxon>
        <taxon>Liliopsida</taxon>
        <taxon>Arecaceae</taxon>
        <taxon>Coryphoideae</taxon>
        <taxon>Phoeniceae</taxon>
        <taxon>Phoenix</taxon>
    </lineage>
</organism>
<feature type="domain" description="DNA mismatch repair protein Mlh1 C-terminal" evidence="1">
    <location>
        <begin position="47"/>
        <end position="103"/>
    </location>
</feature>
<dbReference type="GeneID" id="108511201"/>
<dbReference type="Pfam" id="PF16413">
    <property type="entry name" value="Mlh1_C"/>
    <property type="match status" value="1"/>
</dbReference>
<gene>
    <name evidence="3" type="primary">LOC108511201</name>
</gene>
<reference evidence="2" key="1">
    <citation type="journal article" date="2019" name="Nat. Commun.">
        <title>Genome-wide association mapping of date palm fruit traits.</title>
        <authorList>
            <person name="Hazzouri K.M."/>
            <person name="Gros-Balthazard M."/>
            <person name="Flowers J.M."/>
            <person name="Copetti D."/>
            <person name="Lemansour A."/>
            <person name="Lebrun M."/>
            <person name="Masmoudi K."/>
            <person name="Ferrand S."/>
            <person name="Dhar M.I."/>
            <person name="Fresquez Z.A."/>
            <person name="Rosas U."/>
            <person name="Zhang J."/>
            <person name="Talag J."/>
            <person name="Lee S."/>
            <person name="Kudrna D."/>
            <person name="Powell R.F."/>
            <person name="Leitch I.J."/>
            <person name="Krueger R.R."/>
            <person name="Wing R.A."/>
            <person name="Amiri K.M.A."/>
            <person name="Purugganan M.D."/>
        </authorList>
    </citation>
    <scope>NUCLEOTIDE SEQUENCE [LARGE SCALE GENOMIC DNA]</scope>
    <source>
        <strain evidence="2">cv. Khalas</strain>
    </source>
</reference>
<dbReference type="InterPro" id="IPR032189">
    <property type="entry name" value="Mlh1_C"/>
</dbReference>